<accession>A0A7I9VKP3</accession>
<reference evidence="10" key="1">
    <citation type="journal article" date="2020" name="Appl. Environ. Microbiol.">
        <title>Diazotrophic Anaeromyxobacter Isolates from Soils.</title>
        <authorList>
            <person name="Masuda Y."/>
            <person name="Yamanaka H."/>
            <person name="Xu Z.X."/>
            <person name="Shiratori Y."/>
            <person name="Aono T."/>
            <person name="Amachi S."/>
            <person name="Senoo K."/>
            <person name="Itoh H."/>
        </authorList>
    </citation>
    <scope>NUCLEOTIDE SEQUENCE [LARGE SCALE GENOMIC DNA]</scope>
    <source>
        <strain evidence="10">R267</strain>
    </source>
</reference>
<dbReference type="Proteomes" id="UP000503640">
    <property type="component" value="Unassembled WGS sequence"/>
</dbReference>
<keyword evidence="4 7" id="KW-1133">Transmembrane helix</keyword>
<dbReference type="EMBL" id="BJTG01000003">
    <property type="protein sequence ID" value="GEJ56748.1"/>
    <property type="molecule type" value="Genomic_DNA"/>
</dbReference>
<proteinExistence type="inferred from homology"/>
<evidence type="ECO:0000256" key="4">
    <source>
        <dbReference type="ARBA" id="ARBA00022989"/>
    </source>
</evidence>
<dbReference type="GO" id="GO:0005886">
    <property type="term" value="C:plasma membrane"/>
    <property type="evidence" value="ECO:0007669"/>
    <property type="project" value="UniProtKB-SubCell"/>
</dbReference>
<keyword evidence="5 7" id="KW-0472">Membrane</keyword>
<dbReference type="PANTHER" id="PTHR30572:SF4">
    <property type="entry name" value="ABC TRANSPORTER PERMEASE YTRF"/>
    <property type="match status" value="1"/>
</dbReference>
<comment type="caution">
    <text evidence="9">The sequence shown here is derived from an EMBL/GenBank/DDBJ whole genome shotgun (WGS) entry which is preliminary data.</text>
</comment>
<feature type="transmembrane region" description="Helical" evidence="7">
    <location>
        <begin position="289"/>
        <end position="313"/>
    </location>
</feature>
<name>A0A7I9VKP3_9BACT</name>
<feature type="transmembrane region" description="Helical" evidence="7">
    <location>
        <begin position="350"/>
        <end position="374"/>
    </location>
</feature>
<comment type="similarity">
    <text evidence="6">Belongs to the ABC-4 integral membrane protein family.</text>
</comment>
<comment type="subcellular location">
    <subcellularLocation>
        <location evidence="1">Cell membrane</location>
        <topology evidence="1">Multi-pass membrane protein</topology>
    </subcellularLocation>
</comment>
<evidence type="ECO:0000256" key="1">
    <source>
        <dbReference type="ARBA" id="ARBA00004651"/>
    </source>
</evidence>
<evidence type="ECO:0000256" key="6">
    <source>
        <dbReference type="ARBA" id="ARBA00038076"/>
    </source>
</evidence>
<evidence type="ECO:0000256" key="7">
    <source>
        <dbReference type="SAM" id="Phobius"/>
    </source>
</evidence>
<dbReference type="Pfam" id="PF02687">
    <property type="entry name" value="FtsX"/>
    <property type="match status" value="1"/>
</dbReference>
<keyword evidence="10" id="KW-1185">Reference proteome</keyword>
<organism evidence="9 10">
    <name type="scientific">Anaeromyxobacter diazotrophicus</name>
    <dbReference type="NCBI Taxonomy" id="2590199"/>
    <lineage>
        <taxon>Bacteria</taxon>
        <taxon>Pseudomonadati</taxon>
        <taxon>Myxococcota</taxon>
        <taxon>Myxococcia</taxon>
        <taxon>Myxococcales</taxon>
        <taxon>Cystobacterineae</taxon>
        <taxon>Anaeromyxobacteraceae</taxon>
        <taxon>Anaeromyxobacter</taxon>
    </lineage>
</organism>
<evidence type="ECO:0000313" key="9">
    <source>
        <dbReference type="EMBL" id="GEJ56748.1"/>
    </source>
</evidence>
<dbReference type="RefSeq" id="WP_176064228.1">
    <property type="nucleotide sequence ID" value="NZ_BJTG01000003.1"/>
</dbReference>
<evidence type="ECO:0000259" key="8">
    <source>
        <dbReference type="Pfam" id="PF02687"/>
    </source>
</evidence>
<sequence>MRLRGLLHLARQDLAADRRGALLNGGAVAVGAAALVFFLALGAGVTQAARRVFPSDARLVEVVPPAVSLSGVLGGGRLDDATLARLRALPGVADAWPKLALRVPLAATRAPEGLAVNWPPSLVIQIPALGVPRGLVAQDLPPGAPFDDPGPGGAIPVVLSRRLIEVYNRTIAPAWNVRRLPAGPALVGLQLPVRVGFSMVPQKTEDRVYDGRLLLAGLSDRVPLYAAALPLEAVRRLHREYGKPDQGYTAVTLLAAAPQDVPGVARAVRRMGLAVDEGERASAERVGAAVALATGGLAFLALVLCALAALAIAQSLFASVRARAKDLAVLLAVGARPGDVRALLVAEAGLVGFAGGVLGALAARLLALAADAALARALPDFPFRPDTLFAFAPWMSLAGVAVATLAAALGALAPAAAAARIEPARALS</sequence>
<dbReference type="PANTHER" id="PTHR30572">
    <property type="entry name" value="MEMBRANE COMPONENT OF TRANSPORTER-RELATED"/>
    <property type="match status" value="1"/>
</dbReference>
<dbReference type="InterPro" id="IPR050250">
    <property type="entry name" value="Macrolide_Exporter_MacB"/>
</dbReference>
<keyword evidence="2" id="KW-1003">Cell membrane</keyword>
<keyword evidence="3 7" id="KW-0812">Transmembrane</keyword>
<evidence type="ECO:0000256" key="5">
    <source>
        <dbReference type="ARBA" id="ARBA00023136"/>
    </source>
</evidence>
<dbReference type="AlphaFoldDB" id="A0A7I9VKP3"/>
<feature type="transmembrane region" description="Helical" evidence="7">
    <location>
        <begin position="394"/>
        <end position="419"/>
    </location>
</feature>
<evidence type="ECO:0000256" key="2">
    <source>
        <dbReference type="ARBA" id="ARBA00022475"/>
    </source>
</evidence>
<dbReference type="InterPro" id="IPR003838">
    <property type="entry name" value="ABC3_permease_C"/>
</dbReference>
<dbReference type="GO" id="GO:0022857">
    <property type="term" value="F:transmembrane transporter activity"/>
    <property type="evidence" value="ECO:0007669"/>
    <property type="project" value="TreeGrafter"/>
</dbReference>
<protein>
    <recommendedName>
        <fullName evidence="8">ABC3 transporter permease C-terminal domain-containing protein</fullName>
    </recommendedName>
</protein>
<evidence type="ECO:0000313" key="10">
    <source>
        <dbReference type="Proteomes" id="UP000503640"/>
    </source>
</evidence>
<evidence type="ECO:0000256" key="3">
    <source>
        <dbReference type="ARBA" id="ARBA00022692"/>
    </source>
</evidence>
<feature type="transmembrane region" description="Helical" evidence="7">
    <location>
        <begin position="21"/>
        <end position="45"/>
    </location>
</feature>
<feature type="domain" description="ABC3 transporter permease C-terminal" evidence="8">
    <location>
        <begin position="299"/>
        <end position="423"/>
    </location>
</feature>
<gene>
    <name evidence="9" type="ORF">AMYX_14890</name>
</gene>